<comment type="similarity">
    <text evidence="1">Belongs to the LysR transcriptional regulatory family.</text>
</comment>
<proteinExistence type="inferred from homology"/>
<dbReference type="Pfam" id="PF00126">
    <property type="entry name" value="HTH_1"/>
    <property type="match status" value="1"/>
</dbReference>
<accession>A0A0R2D853</accession>
<dbReference type="InterPro" id="IPR005119">
    <property type="entry name" value="LysR_subst-bd"/>
</dbReference>
<dbReference type="InterPro" id="IPR036390">
    <property type="entry name" value="WH_DNA-bd_sf"/>
</dbReference>
<evidence type="ECO:0000259" key="5">
    <source>
        <dbReference type="PROSITE" id="PS50931"/>
    </source>
</evidence>
<dbReference type="GO" id="GO:0003700">
    <property type="term" value="F:DNA-binding transcription factor activity"/>
    <property type="evidence" value="ECO:0007669"/>
    <property type="project" value="InterPro"/>
</dbReference>
<dbReference type="SUPFAM" id="SSF53850">
    <property type="entry name" value="Periplasmic binding protein-like II"/>
    <property type="match status" value="1"/>
</dbReference>
<dbReference type="Pfam" id="PF03466">
    <property type="entry name" value="LysR_substrate"/>
    <property type="match status" value="1"/>
</dbReference>
<dbReference type="InterPro" id="IPR000847">
    <property type="entry name" value="LysR_HTH_N"/>
</dbReference>
<dbReference type="PANTHER" id="PTHR30419:SF8">
    <property type="entry name" value="NITROGEN ASSIMILATION TRANSCRIPTIONAL ACTIVATOR-RELATED"/>
    <property type="match status" value="1"/>
</dbReference>
<keyword evidence="7" id="KW-1185">Reference proteome</keyword>
<dbReference type="EMBL" id="AYZD01000016">
    <property type="protein sequence ID" value="KRM96195.1"/>
    <property type="molecule type" value="Genomic_DNA"/>
</dbReference>
<organism evidence="6 7">
    <name type="scientific">Liquorilactobacillus aquaticus DSM 21051</name>
    <dbReference type="NCBI Taxonomy" id="1423725"/>
    <lineage>
        <taxon>Bacteria</taxon>
        <taxon>Bacillati</taxon>
        <taxon>Bacillota</taxon>
        <taxon>Bacilli</taxon>
        <taxon>Lactobacillales</taxon>
        <taxon>Lactobacillaceae</taxon>
        <taxon>Liquorilactobacillus</taxon>
    </lineage>
</organism>
<keyword evidence="3" id="KW-0238">DNA-binding</keyword>
<dbReference type="STRING" id="1423725.FC19_GL001005"/>
<dbReference type="OrthoDB" id="9803735at2"/>
<dbReference type="Gene3D" id="1.10.10.10">
    <property type="entry name" value="Winged helix-like DNA-binding domain superfamily/Winged helix DNA-binding domain"/>
    <property type="match status" value="1"/>
</dbReference>
<evidence type="ECO:0000313" key="6">
    <source>
        <dbReference type="EMBL" id="KRM96195.1"/>
    </source>
</evidence>
<dbReference type="PATRIC" id="fig|1423725.3.peg.1036"/>
<dbReference type="PROSITE" id="PS50931">
    <property type="entry name" value="HTH_LYSR"/>
    <property type="match status" value="1"/>
</dbReference>
<dbReference type="SUPFAM" id="SSF46785">
    <property type="entry name" value="Winged helix' DNA-binding domain"/>
    <property type="match status" value="1"/>
</dbReference>
<sequence length="304" mass="33728">MKIRDLTYFSKLVSLKNFTAVADYFSVSQPAITMAIKRLEDEFNTVLLHRDQSHQSILLTPSGQQLLKHANRIIDEAALTNLDMASLKTEQIRFGLPPIIGNYFFPKAASQLAKTNLLDQLLVTEAGSSELLAALENGKLDIALLGSTHSLNNDGLSATLLAKHHFKIIVSPRSHLASLKKIAFQDLHNEKFIMQTEDFVHPTAFGALNKISCIDPQIIYKTGDIALLKSMIHENIGIGFLTETAITPQDDIISLDLTDSFQPEFLISLVFRQSQLLSQTKQNLIHQLTQSLGSYSSNTNQLGK</sequence>
<dbReference type="InterPro" id="IPR036388">
    <property type="entry name" value="WH-like_DNA-bd_sf"/>
</dbReference>
<evidence type="ECO:0000313" key="7">
    <source>
        <dbReference type="Proteomes" id="UP000051015"/>
    </source>
</evidence>
<reference evidence="6 7" key="1">
    <citation type="journal article" date="2015" name="Genome Announc.">
        <title>Expanding the biotechnology potential of lactobacilli through comparative genomics of 213 strains and associated genera.</title>
        <authorList>
            <person name="Sun Z."/>
            <person name="Harris H.M."/>
            <person name="McCann A."/>
            <person name="Guo C."/>
            <person name="Argimon S."/>
            <person name="Zhang W."/>
            <person name="Yang X."/>
            <person name="Jeffery I.B."/>
            <person name="Cooney J.C."/>
            <person name="Kagawa T.F."/>
            <person name="Liu W."/>
            <person name="Song Y."/>
            <person name="Salvetti E."/>
            <person name="Wrobel A."/>
            <person name="Rasinkangas P."/>
            <person name="Parkhill J."/>
            <person name="Rea M.C."/>
            <person name="O'Sullivan O."/>
            <person name="Ritari J."/>
            <person name="Douillard F.P."/>
            <person name="Paul Ross R."/>
            <person name="Yang R."/>
            <person name="Briner A.E."/>
            <person name="Felis G.E."/>
            <person name="de Vos W.M."/>
            <person name="Barrangou R."/>
            <person name="Klaenhammer T.R."/>
            <person name="Caufield P.W."/>
            <person name="Cui Y."/>
            <person name="Zhang H."/>
            <person name="O'Toole P.W."/>
        </authorList>
    </citation>
    <scope>NUCLEOTIDE SEQUENCE [LARGE SCALE GENOMIC DNA]</scope>
    <source>
        <strain evidence="6 7">DSM 21051</strain>
    </source>
</reference>
<dbReference type="PRINTS" id="PR00039">
    <property type="entry name" value="HTHLYSR"/>
</dbReference>
<feature type="domain" description="HTH lysR-type" evidence="5">
    <location>
        <begin position="1"/>
        <end position="58"/>
    </location>
</feature>
<comment type="caution">
    <text evidence="6">The sequence shown here is derived from an EMBL/GenBank/DDBJ whole genome shotgun (WGS) entry which is preliminary data.</text>
</comment>
<dbReference type="PANTHER" id="PTHR30419">
    <property type="entry name" value="HTH-TYPE TRANSCRIPTIONAL REGULATOR YBHD"/>
    <property type="match status" value="1"/>
</dbReference>
<evidence type="ECO:0000256" key="4">
    <source>
        <dbReference type="ARBA" id="ARBA00023163"/>
    </source>
</evidence>
<dbReference type="GO" id="GO:0005829">
    <property type="term" value="C:cytosol"/>
    <property type="evidence" value="ECO:0007669"/>
    <property type="project" value="TreeGrafter"/>
</dbReference>
<evidence type="ECO:0000256" key="2">
    <source>
        <dbReference type="ARBA" id="ARBA00023015"/>
    </source>
</evidence>
<gene>
    <name evidence="6" type="ORF">FC19_GL001005</name>
</gene>
<evidence type="ECO:0000256" key="3">
    <source>
        <dbReference type="ARBA" id="ARBA00023125"/>
    </source>
</evidence>
<dbReference type="GO" id="GO:0003677">
    <property type="term" value="F:DNA binding"/>
    <property type="evidence" value="ECO:0007669"/>
    <property type="project" value="UniProtKB-KW"/>
</dbReference>
<keyword evidence="4" id="KW-0804">Transcription</keyword>
<name>A0A0R2D853_9LACO</name>
<dbReference type="AlphaFoldDB" id="A0A0R2D853"/>
<protein>
    <submittedName>
        <fullName evidence="6">MleR protein</fullName>
    </submittedName>
</protein>
<dbReference type="Proteomes" id="UP000051015">
    <property type="component" value="Unassembled WGS sequence"/>
</dbReference>
<dbReference type="RefSeq" id="WP_057876018.1">
    <property type="nucleotide sequence ID" value="NZ_AYZD01000016.1"/>
</dbReference>
<dbReference type="InterPro" id="IPR050950">
    <property type="entry name" value="HTH-type_LysR_regulators"/>
</dbReference>
<keyword evidence="2" id="KW-0805">Transcription regulation</keyword>
<dbReference type="Gene3D" id="3.40.190.10">
    <property type="entry name" value="Periplasmic binding protein-like II"/>
    <property type="match status" value="2"/>
</dbReference>
<evidence type="ECO:0000256" key="1">
    <source>
        <dbReference type="ARBA" id="ARBA00009437"/>
    </source>
</evidence>